<gene>
    <name evidence="1" type="ORF">KP014_11015</name>
</gene>
<reference evidence="1 2" key="1">
    <citation type="submission" date="2021-06" db="EMBL/GenBank/DDBJ databases">
        <title>Whole genome sequence of Paenibacillus sophorae DSM23020 for comparative genomics.</title>
        <authorList>
            <person name="Kim M.-J."/>
            <person name="Lee G."/>
            <person name="Shin J.-H."/>
        </authorList>
    </citation>
    <scope>NUCLEOTIDE SEQUENCE [LARGE SCALE GENOMIC DNA]</scope>
    <source>
        <strain evidence="1 2">DSM 23020</strain>
    </source>
</reference>
<evidence type="ECO:0000313" key="2">
    <source>
        <dbReference type="Proteomes" id="UP000683429"/>
    </source>
</evidence>
<name>A0ABX8HHG8_9BACL</name>
<proteinExistence type="predicted"/>
<sequence length="62" mass="7216">MSKLENLIKYVNALRVAVLCVRRADALSKLRNIKLKDDCYSVAEVAERFNVTKQAVYKWIQE</sequence>
<dbReference type="Pfam" id="PF04297">
    <property type="entry name" value="UPF0122"/>
    <property type="match status" value="1"/>
</dbReference>
<dbReference type="Proteomes" id="UP000683429">
    <property type="component" value="Chromosome"/>
</dbReference>
<accession>A0ABX8HHG8</accession>
<evidence type="ECO:0000313" key="1">
    <source>
        <dbReference type="EMBL" id="QWU17614.1"/>
    </source>
</evidence>
<dbReference type="EMBL" id="CP076607">
    <property type="protein sequence ID" value="QWU17614.1"/>
    <property type="molecule type" value="Genomic_DNA"/>
</dbReference>
<dbReference type="InterPro" id="IPR007394">
    <property type="entry name" value="UPF0122"/>
</dbReference>
<protein>
    <submittedName>
        <fullName evidence="1">Helix-turn-helix domain containing protein</fullName>
    </submittedName>
</protein>
<keyword evidence="2" id="KW-1185">Reference proteome</keyword>
<organism evidence="1 2">
    <name type="scientific">Paenibacillus sophorae</name>
    <dbReference type="NCBI Taxonomy" id="1333845"/>
    <lineage>
        <taxon>Bacteria</taxon>
        <taxon>Bacillati</taxon>
        <taxon>Bacillota</taxon>
        <taxon>Bacilli</taxon>
        <taxon>Bacillales</taxon>
        <taxon>Paenibacillaceae</taxon>
        <taxon>Paenibacillus</taxon>
    </lineage>
</organism>